<protein>
    <recommendedName>
        <fullName evidence="1">Serine hydroxymethyltransferase-like domain-containing protein</fullName>
    </recommendedName>
</protein>
<evidence type="ECO:0000259" key="1">
    <source>
        <dbReference type="Pfam" id="PF00464"/>
    </source>
</evidence>
<dbReference type="Pfam" id="PF00464">
    <property type="entry name" value="SHMT"/>
    <property type="match status" value="1"/>
</dbReference>
<dbReference type="SUPFAM" id="SSF53383">
    <property type="entry name" value="PLP-dependent transferases"/>
    <property type="match status" value="1"/>
</dbReference>
<dbReference type="InterPro" id="IPR015424">
    <property type="entry name" value="PyrdxlP-dep_Trfase"/>
</dbReference>
<accession>A0A438BQ99</accession>
<dbReference type="EMBL" id="QGNW01002664">
    <property type="protein sequence ID" value="RVW13132.1"/>
    <property type="molecule type" value="Genomic_DNA"/>
</dbReference>
<dbReference type="AlphaFoldDB" id="A0A438BQ99"/>
<reference evidence="2 3" key="1">
    <citation type="journal article" date="2018" name="PLoS Genet.">
        <title>Population sequencing reveals clonal diversity and ancestral inbreeding in the grapevine cultivar Chardonnay.</title>
        <authorList>
            <person name="Roach M.J."/>
            <person name="Johnson D.L."/>
            <person name="Bohlmann J."/>
            <person name="van Vuuren H.J."/>
            <person name="Jones S.J."/>
            <person name="Pretorius I.S."/>
            <person name="Schmidt S.A."/>
            <person name="Borneman A.R."/>
        </authorList>
    </citation>
    <scope>NUCLEOTIDE SEQUENCE [LARGE SCALE GENOMIC DNA]</scope>
    <source>
        <strain evidence="3">cv. Chardonnay</strain>
        <tissue evidence="2">Leaf</tissue>
    </source>
</reference>
<gene>
    <name evidence="2" type="ORF">CK203_110217</name>
</gene>
<evidence type="ECO:0000313" key="2">
    <source>
        <dbReference type="EMBL" id="RVW13132.1"/>
    </source>
</evidence>
<dbReference type="InterPro" id="IPR039429">
    <property type="entry name" value="SHMT-like_dom"/>
</dbReference>
<dbReference type="Proteomes" id="UP000288805">
    <property type="component" value="Unassembled WGS sequence"/>
</dbReference>
<dbReference type="InterPro" id="IPR015421">
    <property type="entry name" value="PyrdxlP-dep_Trfase_major"/>
</dbReference>
<name>A0A438BQ99_VITVI</name>
<dbReference type="Gene3D" id="3.40.640.10">
    <property type="entry name" value="Type I PLP-dependent aspartate aminotransferase-like (Major domain)"/>
    <property type="match status" value="1"/>
</dbReference>
<organism evidence="2 3">
    <name type="scientific">Vitis vinifera</name>
    <name type="common">Grape</name>
    <dbReference type="NCBI Taxonomy" id="29760"/>
    <lineage>
        <taxon>Eukaryota</taxon>
        <taxon>Viridiplantae</taxon>
        <taxon>Streptophyta</taxon>
        <taxon>Embryophyta</taxon>
        <taxon>Tracheophyta</taxon>
        <taxon>Spermatophyta</taxon>
        <taxon>Magnoliopsida</taxon>
        <taxon>eudicotyledons</taxon>
        <taxon>Gunneridae</taxon>
        <taxon>Pentapetalae</taxon>
        <taxon>rosids</taxon>
        <taxon>Vitales</taxon>
        <taxon>Vitaceae</taxon>
        <taxon>Viteae</taxon>
        <taxon>Vitis</taxon>
    </lineage>
</organism>
<proteinExistence type="predicted"/>
<evidence type="ECO:0000313" key="3">
    <source>
        <dbReference type="Proteomes" id="UP000288805"/>
    </source>
</evidence>
<sequence length="226" mass="24959">MCCLLIGCQGITVSEGVLFSCDRGIFGRRRKRLEEKTELRNVAGCVAWEGLTEDFIQLEEEITEERSVCRKKGDIVIGGTVNEDGVVHVETMRLDQKGLCHRFVQLAGKLHKHPKPWITSSMDGFSFAPSGSTDHGIRHPIKLNSAKPCRSYIERSLITGKLLSFVSIIVPENGGSEVSCIDYGLNAAGHEGLSGRGYYGGNEFFDELEILCQKRALAVFHLKGKT</sequence>
<feature type="domain" description="Serine hydroxymethyltransferase-like" evidence="1">
    <location>
        <begin position="186"/>
        <end position="223"/>
    </location>
</feature>
<comment type="caution">
    <text evidence="2">The sequence shown here is derived from an EMBL/GenBank/DDBJ whole genome shotgun (WGS) entry which is preliminary data.</text>
</comment>